<evidence type="ECO:0000259" key="5">
    <source>
        <dbReference type="PROSITE" id="PS50245"/>
    </source>
</evidence>
<dbReference type="Pfam" id="PF01302">
    <property type="entry name" value="CAP_GLY"/>
    <property type="match status" value="1"/>
</dbReference>
<dbReference type="SUPFAM" id="SSF54236">
    <property type="entry name" value="Ubiquitin-like"/>
    <property type="match status" value="1"/>
</dbReference>
<keyword evidence="3" id="KW-0143">Chaperone</keyword>
<dbReference type="Gene3D" id="3.10.20.90">
    <property type="entry name" value="Phosphatidylinositol 3-kinase Catalytic Subunit, Chain A, domain 1"/>
    <property type="match status" value="1"/>
</dbReference>
<dbReference type="EMBL" id="HBFA01038191">
    <property type="protein sequence ID" value="CAD8689427.1"/>
    <property type="molecule type" value="Transcribed_RNA"/>
</dbReference>
<gene>
    <name evidence="6" type="ORF">POBO1169_LOCUS19111</name>
</gene>
<dbReference type="InterPro" id="IPR045172">
    <property type="entry name" value="TBCB_Ubl"/>
</dbReference>
<dbReference type="SMART" id="SM01052">
    <property type="entry name" value="CAP_GLY"/>
    <property type="match status" value="1"/>
</dbReference>
<evidence type="ECO:0000256" key="3">
    <source>
        <dbReference type="ARBA" id="ARBA00023186"/>
    </source>
</evidence>
<comment type="similarity">
    <text evidence="4">Belongs to the TBCB family.</text>
</comment>
<keyword evidence="2" id="KW-0963">Cytoplasm</keyword>
<dbReference type="InterPro" id="IPR000626">
    <property type="entry name" value="Ubiquitin-like_dom"/>
</dbReference>
<dbReference type="GO" id="GO:0051010">
    <property type="term" value="F:microtubule plus-end binding"/>
    <property type="evidence" value="ECO:0007669"/>
    <property type="project" value="TreeGrafter"/>
</dbReference>
<dbReference type="Pfam" id="PF14560">
    <property type="entry name" value="Ubiquitin_2"/>
    <property type="match status" value="1"/>
</dbReference>
<protein>
    <recommendedName>
        <fullName evidence="5">CAP-Gly domain-containing protein</fullName>
    </recommendedName>
</protein>
<comment type="subcellular location">
    <subcellularLocation>
        <location evidence="1">Cytoplasm</location>
    </subcellularLocation>
</comment>
<dbReference type="GO" id="GO:0043014">
    <property type="term" value="F:alpha-tubulin binding"/>
    <property type="evidence" value="ECO:0007669"/>
    <property type="project" value="InterPro"/>
</dbReference>
<evidence type="ECO:0000313" key="6">
    <source>
        <dbReference type="EMBL" id="CAD8689427.1"/>
    </source>
</evidence>
<dbReference type="GO" id="GO:0007021">
    <property type="term" value="P:tubulin complex assembly"/>
    <property type="evidence" value="ECO:0007669"/>
    <property type="project" value="InterPro"/>
</dbReference>
<dbReference type="InterPro" id="IPR000938">
    <property type="entry name" value="CAP-Gly_domain"/>
</dbReference>
<evidence type="ECO:0000256" key="2">
    <source>
        <dbReference type="ARBA" id="ARBA00022490"/>
    </source>
</evidence>
<dbReference type="PANTHER" id="PTHR18916">
    <property type="entry name" value="DYNACTIN 1-RELATED MICROTUBULE-BINDING"/>
    <property type="match status" value="1"/>
</dbReference>
<organism evidence="6">
    <name type="scientific">Pyramimonas obovata</name>
    <dbReference type="NCBI Taxonomy" id="1411642"/>
    <lineage>
        <taxon>Eukaryota</taxon>
        <taxon>Viridiplantae</taxon>
        <taxon>Chlorophyta</taxon>
        <taxon>Pyramimonadophyceae</taxon>
        <taxon>Pyramimonadales</taxon>
        <taxon>Pyramimonadaceae</taxon>
        <taxon>Pyramimonas</taxon>
        <taxon>Pyramimonas incertae sedis</taxon>
    </lineage>
</organism>
<dbReference type="PROSITE" id="PS50245">
    <property type="entry name" value="CAP_GLY_2"/>
    <property type="match status" value="1"/>
</dbReference>
<reference evidence="6" key="1">
    <citation type="submission" date="2021-01" db="EMBL/GenBank/DDBJ databases">
        <authorList>
            <person name="Corre E."/>
            <person name="Pelletier E."/>
            <person name="Niang G."/>
            <person name="Scheremetjew M."/>
            <person name="Finn R."/>
            <person name="Kale V."/>
            <person name="Holt S."/>
            <person name="Cochrane G."/>
            <person name="Meng A."/>
            <person name="Brown T."/>
            <person name="Cohen L."/>
        </authorList>
    </citation>
    <scope>NUCLEOTIDE SEQUENCE</scope>
    <source>
        <strain evidence="6">CCMP722</strain>
    </source>
</reference>
<evidence type="ECO:0000256" key="1">
    <source>
        <dbReference type="ARBA" id="ARBA00004496"/>
    </source>
</evidence>
<dbReference type="GO" id="GO:0005737">
    <property type="term" value="C:cytoplasm"/>
    <property type="evidence" value="ECO:0007669"/>
    <property type="project" value="UniProtKB-SubCell"/>
</dbReference>
<dbReference type="GO" id="GO:0007023">
    <property type="term" value="P:post-chaperonin tubulin folding pathway"/>
    <property type="evidence" value="ECO:0007669"/>
    <property type="project" value="InterPro"/>
</dbReference>
<dbReference type="Gene3D" id="2.30.30.190">
    <property type="entry name" value="CAP Gly-rich-like domain"/>
    <property type="match status" value="1"/>
</dbReference>
<dbReference type="AlphaFoldDB" id="A0A7S0RWP9"/>
<name>A0A7S0RWP9_9CHLO</name>
<dbReference type="InterPro" id="IPR036859">
    <property type="entry name" value="CAP-Gly_dom_sf"/>
</dbReference>
<evidence type="ECO:0000256" key="4">
    <source>
        <dbReference type="ARBA" id="ARBA00025779"/>
    </source>
</evidence>
<dbReference type="InterPro" id="IPR029071">
    <property type="entry name" value="Ubiquitin-like_domsf"/>
</dbReference>
<feature type="domain" description="CAP-Gly" evidence="5">
    <location>
        <begin position="229"/>
        <end position="264"/>
    </location>
</feature>
<dbReference type="GO" id="GO:0031122">
    <property type="term" value="P:cytoplasmic microtubule organization"/>
    <property type="evidence" value="ECO:0007669"/>
    <property type="project" value="TreeGrafter"/>
</dbReference>
<accession>A0A7S0RWP9</accession>
<proteinExistence type="inferred from homology"/>
<dbReference type="PANTHER" id="PTHR18916:SF85">
    <property type="entry name" value="TUBULIN-FOLDING COFACTOR B"/>
    <property type="match status" value="1"/>
</dbReference>
<sequence length="285" mass="32049">MSRAQMDAFMSGADVQQLKDYVAAEGKAGGANQGETTVLLHCSHSNLKAEFMEIRFDRHSTIERVKERLQSHCGTSPSMMQLQLKDYSGKVVYEMNDDSKKLGYYSPEDGWIIHIIDHDPMSLSKGGWLEDVSLVKKYEISDDDYAKREKNFRKFKEEKLREDPNWSIKKQMALQRGEVYVPPEAITDEEHMAAEAAGIEVGMRCEVDPGGKRGEVKFVGKAGKGLPLGWWIGVQYDEPVGMNDGTVKGVKYFECPAGYGSMLRPDLVKVGDYPEIDEFASDDEI</sequence>
<dbReference type="SUPFAM" id="SSF74924">
    <property type="entry name" value="Cap-Gly domain"/>
    <property type="match status" value="1"/>
</dbReference>
<dbReference type="GO" id="GO:0005634">
    <property type="term" value="C:nucleus"/>
    <property type="evidence" value="ECO:0007669"/>
    <property type="project" value="TreeGrafter"/>
</dbReference>
<dbReference type="CDD" id="cd01789">
    <property type="entry name" value="Ubl_TBCB"/>
    <property type="match status" value="1"/>
</dbReference>
<dbReference type="GO" id="GO:0035371">
    <property type="term" value="C:microtubule plus-end"/>
    <property type="evidence" value="ECO:0007669"/>
    <property type="project" value="TreeGrafter"/>
</dbReference>